<evidence type="ECO:0000313" key="2">
    <source>
        <dbReference type="EMBL" id="MDX8036738.1"/>
    </source>
</evidence>
<reference evidence="2 3" key="1">
    <citation type="submission" date="2023-11" db="EMBL/GenBank/DDBJ databases">
        <title>Lentzea sokolovensis, sp. nov., Lentzea kristufkii, sp. nov., and Lentzea miocenensis, sp. nov., rare actinobacteria from Sokolov Coal Basin, Miocene lacustrine sediment, Czech Republic.</title>
        <authorList>
            <person name="Lara A."/>
            <person name="Kotroba L."/>
            <person name="Nouioui I."/>
            <person name="Neumann-Schaal M."/>
            <person name="Mast Y."/>
            <person name="Chronakova A."/>
        </authorList>
    </citation>
    <scope>NUCLEOTIDE SEQUENCE [LARGE SCALE GENOMIC DNA]</scope>
    <source>
        <strain evidence="2 3">BCCO 10_0856</strain>
    </source>
</reference>
<dbReference type="Pfam" id="PF07993">
    <property type="entry name" value="NAD_binding_4"/>
    <property type="match status" value="1"/>
</dbReference>
<organism evidence="2 3">
    <name type="scientific">Lentzea miocenica</name>
    <dbReference type="NCBI Taxonomy" id="3095431"/>
    <lineage>
        <taxon>Bacteria</taxon>
        <taxon>Bacillati</taxon>
        <taxon>Actinomycetota</taxon>
        <taxon>Actinomycetes</taxon>
        <taxon>Pseudonocardiales</taxon>
        <taxon>Pseudonocardiaceae</taxon>
        <taxon>Lentzea</taxon>
    </lineage>
</organism>
<comment type="caution">
    <text evidence="2">The sequence shown here is derived from an EMBL/GenBank/DDBJ whole genome shotgun (WGS) entry which is preliminary data.</text>
</comment>
<dbReference type="InterPro" id="IPR026055">
    <property type="entry name" value="FAR"/>
</dbReference>
<dbReference type="Gene3D" id="3.40.50.720">
    <property type="entry name" value="NAD(P)-binding Rossmann-like Domain"/>
    <property type="match status" value="1"/>
</dbReference>
<accession>A0ABU4TEY8</accession>
<reference evidence="2 3" key="2">
    <citation type="submission" date="2023-11" db="EMBL/GenBank/DDBJ databases">
        <authorList>
            <person name="Lara A.C."/>
            <person name="Chronakova A."/>
        </authorList>
    </citation>
    <scope>NUCLEOTIDE SEQUENCE [LARGE SCALE GENOMIC DNA]</scope>
    <source>
        <strain evidence="2 3">BCCO 10_0856</strain>
    </source>
</reference>
<dbReference type="RefSeq" id="WP_319971732.1">
    <property type="nucleotide sequence ID" value="NZ_JAXAVW010000048.1"/>
</dbReference>
<keyword evidence="3" id="KW-1185">Reference proteome</keyword>
<name>A0ABU4TEY8_9PSEU</name>
<dbReference type="EMBL" id="JAXAVW010000048">
    <property type="protein sequence ID" value="MDX8036738.1"/>
    <property type="molecule type" value="Genomic_DNA"/>
</dbReference>
<sequence length="343" mass="36276">MTSQQTILLTGASGVVGTALLPKLARHRVISMVHKQVPPGSTEHVRGDLGAPDLGFDPAVARRLAAEVDVVVHCAAVTDFGAGATATDGLNVAGTLNVLDFARRADATVHYLSTAFVARDGMTRGRTNEGGADPADYLTSKLAAEQLVRDSGVAATIVRPSVVIGDSETGAISKFQGLHSLALAVLKGALPLLPLDQRAHIDFVPQDHLANALTALIDTETRAGEYWVTAGEAALFTQAMIDIVTDEAERAGLSLVPPRLVEPDMVDRLVRPVFIDPLPKGVRRRFDDMLAMTALFAGADFFPCSAIPGVTPLDEDRLTDAFRNSVRYLAVEKGLARPGTEAA</sequence>
<proteinExistence type="predicted"/>
<dbReference type="SUPFAM" id="SSF51735">
    <property type="entry name" value="NAD(P)-binding Rossmann-fold domains"/>
    <property type="match status" value="1"/>
</dbReference>
<gene>
    <name evidence="2" type="ORF">SK803_41640</name>
</gene>
<feature type="domain" description="Thioester reductase (TE)" evidence="1">
    <location>
        <begin position="43"/>
        <end position="212"/>
    </location>
</feature>
<dbReference type="InterPro" id="IPR013120">
    <property type="entry name" value="FAR_NAD-bd"/>
</dbReference>
<dbReference type="PANTHER" id="PTHR11011">
    <property type="entry name" value="MALE STERILITY PROTEIN 2-RELATED"/>
    <property type="match status" value="1"/>
</dbReference>
<dbReference type="InterPro" id="IPR036291">
    <property type="entry name" value="NAD(P)-bd_dom_sf"/>
</dbReference>
<dbReference type="Proteomes" id="UP001285521">
    <property type="component" value="Unassembled WGS sequence"/>
</dbReference>
<evidence type="ECO:0000313" key="3">
    <source>
        <dbReference type="Proteomes" id="UP001285521"/>
    </source>
</evidence>
<protein>
    <submittedName>
        <fullName evidence="2">SDR family oxidoreductase</fullName>
    </submittedName>
</protein>
<evidence type="ECO:0000259" key="1">
    <source>
        <dbReference type="Pfam" id="PF07993"/>
    </source>
</evidence>